<dbReference type="RefSeq" id="WP_096433562.1">
    <property type="nucleotide sequence ID" value="NZ_AP018042.1"/>
</dbReference>
<organism evidence="10 11">
    <name type="scientific">Labilibaculum antarcticum</name>
    <dbReference type="NCBI Taxonomy" id="1717717"/>
    <lineage>
        <taxon>Bacteria</taxon>
        <taxon>Pseudomonadati</taxon>
        <taxon>Bacteroidota</taxon>
        <taxon>Bacteroidia</taxon>
        <taxon>Marinilabiliales</taxon>
        <taxon>Marinifilaceae</taxon>
        <taxon>Labilibaculum</taxon>
    </lineage>
</organism>
<dbReference type="Proteomes" id="UP000218267">
    <property type="component" value="Chromosome"/>
</dbReference>
<keyword evidence="6" id="KW-0342">GTP-binding</keyword>
<reference evidence="10 11" key="1">
    <citation type="journal article" date="2018" name="Mar. Genomics">
        <title>Complete genome sequence of Marinifilaceae bacterium strain SPP2, isolated from the Antarctic marine sediment.</title>
        <authorList>
            <person name="Watanabe M."/>
            <person name="Kojima H."/>
            <person name="Fukui M."/>
        </authorList>
    </citation>
    <scope>NUCLEOTIDE SEQUENCE [LARGE SCALE GENOMIC DNA]</scope>
    <source>
        <strain evidence="10 11">SPP2</strain>
    </source>
</reference>
<evidence type="ECO:0000259" key="8">
    <source>
        <dbReference type="Pfam" id="PF00483"/>
    </source>
</evidence>
<evidence type="ECO:0000313" key="10">
    <source>
        <dbReference type="EMBL" id="BAX80287.1"/>
    </source>
</evidence>
<keyword evidence="4 10" id="KW-0548">Nucleotidyltransferase</keyword>
<gene>
    <name evidence="10" type="ORF">ALGA_1928</name>
</gene>
<dbReference type="SUPFAM" id="SSF159283">
    <property type="entry name" value="Guanosine diphospho-D-mannose pyrophosphorylase/mannose-6-phosphate isomerase linker domain"/>
    <property type="match status" value="1"/>
</dbReference>
<dbReference type="KEGG" id="mbas:ALGA_1928"/>
<accession>A0A1Y1CIU7</accession>
<evidence type="ECO:0000256" key="3">
    <source>
        <dbReference type="ARBA" id="ARBA00022679"/>
    </source>
</evidence>
<dbReference type="EMBL" id="AP018042">
    <property type="protein sequence ID" value="BAX80287.1"/>
    <property type="molecule type" value="Genomic_DNA"/>
</dbReference>
<dbReference type="GO" id="GO:0005525">
    <property type="term" value="F:GTP binding"/>
    <property type="evidence" value="ECO:0007669"/>
    <property type="project" value="UniProtKB-KW"/>
</dbReference>
<protein>
    <recommendedName>
        <fullName evidence="2">mannose-1-phosphate guanylyltransferase</fullName>
        <ecNumber evidence="2">2.7.7.13</ecNumber>
    </recommendedName>
</protein>
<dbReference type="InterPro" id="IPR054566">
    <property type="entry name" value="ManC/GMP-like_b-helix"/>
</dbReference>
<evidence type="ECO:0000256" key="5">
    <source>
        <dbReference type="ARBA" id="ARBA00022741"/>
    </source>
</evidence>
<dbReference type="AlphaFoldDB" id="A0A1Y1CIU7"/>
<evidence type="ECO:0000256" key="6">
    <source>
        <dbReference type="ARBA" id="ARBA00023134"/>
    </source>
</evidence>
<dbReference type="GO" id="GO:0009298">
    <property type="term" value="P:GDP-mannose biosynthetic process"/>
    <property type="evidence" value="ECO:0007669"/>
    <property type="project" value="TreeGrafter"/>
</dbReference>
<evidence type="ECO:0000259" key="9">
    <source>
        <dbReference type="Pfam" id="PF22640"/>
    </source>
</evidence>
<dbReference type="InterPro" id="IPR049577">
    <property type="entry name" value="GMPP_N"/>
</dbReference>
<evidence type="ECO:0000256" key="1">
    <source>
        <dbReference type="ARBA" id="ARBA00006115"/>
    </source>
</evidence>
<keyword evidence="3 10" id="KW-0808">Transferase</keyword>
<name>A0A1Y1CIU7_9BACT</name>
<sequence length="362" mass="41264">MDKNNYCVIMAGGVGSRFWPLSKHKQPKQFLDILGTGKTLIQMTFERFASICPVENFFIVTNANYKDLVLQQLPNIKEDQVLLEPIRRNTAPCIAYANHKIQKRNPKASIIVTPADHLILNETKFLSVLSEGIQFVQAGNQLLTLGIHPSRPETGYGYIQVANKAVKDYTNVYPVKTFTEKPHLELAKIFQESGEFFWNSGIFIWKLSAIQEEFNKYLPDVNALFESIFEKLDTPQEQEVIDEIYPECQNISIDYGILEKSENVFVYCSEFGWSDLGTWGSLYEHTAKDSNQNAIQGENVMLYESKNCLVNVSNGKLVVVQGLKDYIVVETDNTLLICPKRDEQEIKKIVNDVKITKGKKFI</sequence>
<feature type="domain" description="MannoseP isomerase/GMP-like beta-helix" evidence="9">
    <location>
        <begin position="299"/>
        <end position="351"/>
    </location>
</feature>
<dbReference type="EC" id="2.7.7.13" evidence="2"/>
<dbReference type="InterPro" id="IPR029044">
    <property type="entry name" value="Nucleotide-diphossugar_trans"/>
</dbReference>
<dbReference type="Pfam" id="PF22640">
    <property type="entry name" value="ManC_GMP_beta-helix"/>
    <property type="match status" value="1"/>
</dbReference>
<dbReference type="InterPro" id="IPR005835">
    <property type="entry name" value="NTP_transferase_dom"/>
</dbReference>
<evidence type="ECO:0000256" key="7">
    <source>
        <dbReference type="ARBA" id="ARBA00047343"/>
    </source>
</evidence>
<reference evidence="11" key="2">
    <citation type="journal article" date="2020" name="Antonie Van Leeuwenhoek">
        <title>Labilibaculum antarcticum sp. nov., a novel facultative anaerobic, psychrotorelant bacterium isolated from marine sediment of Antarctica.</title>
        <authorList>
            <person name="Watanabe M."/>
            <person name="Kojima H."/>
            <person name="Fukui M."/>
        </authorList>
    </citation>
    <scope>NUCLEOTIDE SEQUENCE [LARGE SCALE GENOMIC DNA]</scope>
    <source>
        <strain evidence="11">SPP2</strain>
    </source>
</reference>
<keyword evidence="11" id="KW-1185">Reference proteome</keyword>
<proteinExistence type="inferred from homology"/>
<dbReference type="SUPFAM" id="SSF53448">
    <property type="entry name" value="Nucleotide-diphospho-sugar transferases"/>
    <property type="match status" value="1"/>
</dbReference>
<dbReference type="FunFam" id="3.90.550.10:FF:000046">
    <property type="entry name" value="Mannose-1-phosphate guanylyltransferase (GDP)"/>
    <property type="match status" value="1"/>
</dbReference>
<evidence type="ECO:0000256" key="2">
    <source>
        <dbReference type="ARBA" id="ARBA00012387"/>
    </source>
</evidence>
<dbReference type="PANTHER" id="PTHR46390">
    <property type="entry name" value="MANNOSE-1-PHOSPHATE GUANYLYLTRANSFERASE"/>
    <property type="match status" value="1"/>
</dbReference>
<dbReference type="OrthoDB" id="9806359at2"/>
<feature type="domain" description="Nucleotidyl transferase" evidence="8">
    <location>
        <begin position="8"/>
        <end position="290"/>
    </location>
</feature>
<dbReference type="InterPro" id="IPR051161">
    <property type="entry name" value="Mannose-6P_isomerase_type2"/>
</dbReference>
<evidence type="ECO:0000313" key="11">
    <source>
        <dbReference type="Proteomes" id="UP000218267"/>
    </source>
</evidence>
<dbReference type="PANTHER" id="PTHR46390:SF1">
    <property type="entry name" value="MANNOSE-1-PHOSPHATE GUANYLYLTRANSFERASE"/>
    <property type="match status" value="1"/>
</dbReference>
<comment type="similarity">
    <text evidence="1">Belongs to the mannose-6-phosphate isomerase type 2 family.</text>
</comment>
<keyword evidence="5" id="KW-0547">Nucleotide-binding</keyword>
<comment type="catalytic activity">
    <reaction evidence="7">
        <text>alpha-D-mannose 1-phosphate + GTP + H(+) = GDP-alpha-D-mannose + diphosphate</text>
        <dbReference type="Rhea" id="RHEA:15229"/>
        <dbReference type="ChEBI" id="CHEBI:15378"/>
        <dbReference type="ChEBI" id="CHEBI:33019"/>
        <dbReference type="ChEBI" id="CHEBI:37565"/>
        <dbReference type="ChEBI" id="CHEBI:57527"/>
        <dbReference type="ChEBI" id="CHEBI:58409"/>
        <dbReference type="EC" id="2.7.7.13"/>
    </reaction>
</comment>
<dbReference type="GO" id="GO:0004475">
    <property type="term" value="F:mannose-1-phosphate guanylyltransferase (GTP) activity"/>
    <property type="evidence" value="ECO:0007669"/>
    <property type="project" value="UniProtKB-EC"/>
</dbReference>
<dbReference type="Pfam" id="PF00483">
    <property type="entry name" value="NTP_transferase"/>
    <property type="match status" value="1"/>
</dbReference>
<evidence type="ECO:0000256" key="4">
    <source>
        <dbReference type="ARBA" id="ARBA00022695"/>
    </source>
</evidence>
<dbReference type="Gene3D" id="3.90.550.10">
    <property type="entry name" value="Spore Coat Polysaccharide Biosynthesis Protein SpsA, Chain A"/>
    <property type="match status" value="1"/>
</dbReference>
<dbReference type="CDD" id="cd02509">
    <property type="entry name" value="GDP-M1P_Guanylyltransferase"/>
    <property type="match status" value="1"/>
</dbReference>